<evidence type="ECO:0008006" key="4">
    <source>
        <dbReference type="Google" id="ProtNLM"/>
    </source>
</evidence>
<accession>A0ABW5RET8</accession>
<protein>
    <recommendedName>
        <fullName evidence="4">DUF2564 family protein</fullName>
    </recommendedName>
</protein>
<evidence type="ECO:0000313" key="3">
    <source>
        <dbReference type="Proteomes" id="UP001597497"/>
    </source>
</evidence>
<evidence type="ECO:0000256" key="1">
    <source>
        <dbReference type="SAM" id="MobiDB-lite"/>
    </source>
</evidence>
<dbReference type="EMBL" id="JBHUMM010000044">
    <property type="protein sequence ID" value="MFD2673463.1"/>
    <property type="molecule type" value="Genomic_DNA"/>
</dbReference>
<feature type="compositionally biased region" description="Polar residues" evidence="1">
    <location>
        <begin position="1"/>
        <end position="19"/>
    </location>
</feature>
<name>A0ABW5RET8_9BACL</name>
<reference evidence="3" key="1">
    <citation type="journal article" date="2019" name="Int. J. Syst. Evol. Microbiol.">
        <title>The Global Catalogue of Microorganisms (GCM) 10K type strain sequencing project: providing services to taxonomists for standard genome sequencing and annotation.</title>
        <authorList>
            <consortium name="The Broad Institute Genomics Platform"/>
            <consortium name="The Broad Institute Genome Sequencing Center for Infectious Disease"/>
            <person name="Wu L."/>
            <person name="Ma J."/>
        </authorList>
    </citation>
    <scope>NUCLEOTIDE SEQUENCE [LARGE SCALE GENOMIC DNA]</scope>
    <source>
        <strain evidence="3">KCTC 33676</strain>
    </source>
</reference>
<dbReference type="RefSeq" id="WP_379931051.1">
    <property type="nucleotide sequence ID" value="NZ_JBHUMM010000044.1"/>
</dbReference>
<gene>
    <name evidence="2" type="ORF">ACFSUC_18095</name>
</gene>
<feature type="region of interest" description="Disordered" evidence="1">
    <location>
        <begin position="1"/>
        <end position="25"/>
    </location>
</feature>
<organism evidence="2 3">
    <name type="scientific">Marinicrinis sediminis</name>
    <dbReference type="NCBI Taxonomy" id="1652465"/>
    <lineage>
        <taxon>Bacteria</taxon>
        <taxon>Bacillati</taxon>
        <taxon>Bacillota</taxon>
        <taxon>Bacilli</taxon>
        <taxon>Bacillales</taxon>
        <taxon>Paenibacillaceae</taxon>
    </lineage>
</organism>
<proteinExistence type="predicted"/>
<evidence type="ECO:0000313" key="2">
    <source>
        <dbReference type="EMBL" id="MFD2673463.1"/>
    </source>
</evidence>
<keyword evidence="3" id="KW-1185">Reference proteome</keyword>
<comment type="caution">
    <text evidence="2">The sequence shown here is derived from an EMBL/GenBank/DDBJ whole genome shotgun (WGS) entry which is preliminary data.</text>
</comment>
<dbReference type="Proteomes" id="UP001597497">
    <property type="component" value="Unassembled WGS sequence"/>
</dbReference>
<sequence>MNIKDSSLQSQNPLSQAQRSMERVHHAVCQAQSHPNEQTIAQAYQSMEHAEQACNQAAHYSNNTIAVSEVQNQLSEEKQKLAQCQQQFDDHHHG</sequence>